<evidence type="ECO:0000313" key="6">
    <source>
        <dbReference type="WBParaSite" id="ACRNAN_Path_1459.g5715.t1"/>
    </source>
</evidence>
<feature type="region of interest" description="Disordered" evidence="2">
    <location>
        <begin position="847"/>
        <end position="866"/>
    </location>
</feature>
<keyword evidence="1" id="KW-0175">Coiled coil</keyword>
<evidence type="ECO:0000256" key="2">
    <source>
        <dbReference type="SAM" id="MobiDB-lite"/>
    </source>
</evidence>
<feature type="region of interest" description="Disordered" evidence="2">
    <location>
        <begin position="393"/>
        <end position="447"/>
    </location>
</feature>
<evidence type="ECO:0000313" key="5">
    <source>
        <dbReference type="Proteomes" id="UP000887540"/>
    </source>
</evidence>
<protein>
    <submittedName>
        <fullName evidence="6">Uncharacterized protein</fullName>
    </submittedName>
</protein>
<feature type="compositionally biased region" description="Basic and acidic residues" evidence="2">
    <location>
        <begin position="18"/>
        <end position="32"/>
    </location>
</feature>
<feature type="region of interest" description="Disordered" evidence="2">
    <location>
        <begin position="1"/>
        <end position="32"/>
    </location>
</feature>
<name>A0A914C0T0_9BILA</name>
<keyword evidence="5" id="KW-1185">Reference proteome</keyword>
<feature type="region of interest" description="Disordered" evidence="2">
    <location>
        <begin position="731"/>
        <end position="751"/>
    </location>
</feature>
<proteinExistence type="predicted"/>
<feature type="compositionally biased region" description="Basic and acidic residues" evidence="2">
    <location>
        <begin position="585"/>
        <end position="594"/>
    </location>
</feature>
<dbReference type="WBParaSite" id="ACRNAN_Path_1459.g5715.t1">
    <property type="protein sequence ID" value="ACRNAN_Path_1459.g5715.t1"/>
    <property type="gene ID" value="ACRNAN_Path_1459.g5715"/>
</dbReference>
<feature type="compositionally biased region" description="Basic and acidic residues" evidence="2">
    <location>
        <begin position="798"/>
        <end position="807"/>
    </location>
</feature>
<evidence type="ECO:0000259" key="4">
    <source>
        <dbReference type="Pfam" id="PF24360"/>
    </source>
</evidence>
<dbReference type="InterPro" id="IPR055937">
    <property type="entry name" value="DUF7515"/>
</dbReference>
<dbReference type="Pfam" id="PF24360">
    <property type="entry name" value="DUF7516"/>
    <property type="match status" value="1"/>
</dbReference>
<feature type="coiled-coil region" evidence="1">
    <location>
        <begin position="665"/>
        <end position="699"/>
    </location>
</feature>
<sequence>MEHHTSRYVSTASGHQRSISETRKPIRGDWRAEAHDYESSRPLRRSDKESLSVSQSLARLKQDLHRILRSKTHYTLHMLAKAWMNETGTNPNEIAASFGFSSFKELLHSNQLKDIVEIDELETSSGAVETLYLAKSIKVIEHVRKPMYEPSSNADSILPDKEFIDQLKAMKEVGTENFIELLAQLGAEESPVTFSNLMQTYLIKYGTPLNKAEVKRLFGTSHPLQVFQSLMLTEVTVELDPTRTGIFYIRFKAPFSEILSRLDEAKKISKQPRAPERVRELRSFVPRRLTPDVNGVRSRRYSGSDFASDIFQSVKATILRSPTKRYNQPEARSPSPQPTIEFPEPRNIPSTSAPQNLTINGLSNVSDYRYKTKEQVIHNGKVFTKILEPTDFDHPKKKPEVAYTTPGDGYYTDEEEREKPKELPNKRTPASQTMASKNGRSSEFYDDDKEDDVLIEFSREPENYVSQKWIKKSMDNENYRTQKEMRKLERSIDFKSGRLEELRQKAANPPKILRSPTKRYNQPEARSPSPQPTIEFPEPRKIPSTSAQQNLTINGLSNVSDYRYKTKEQVIHNGKVFTKILEPTDFDHPKKKPEVAYTTPGDGYYTDEEEREKPKELPNKRTPASQTTASKNGRPSEFYDDDKEDDVLIEFSKEPENYVSQKWIKKSMDNENYRTQKEMRKLERSIDFKSGRLEELRQKAANPPKNSLIQDTKEIPERVVIKPAFDFEEKSHSVKLNENSSNAQVSPKSSSTEDEFENLILCFENCKTQNNQTLDSWSSLSSNSQPLKEVNSKQNENSSKESMNDWSNDETHLHLRIIAVRLNKMGLDKKTYQEALNDLYKVLEKYEKHEDSKPIPSPRSRFVTDA</sequence>
<feature type="compositionally biased region" description="Polar residues" evidence="2">
    <location>
        <begin position="7"/>
        <end position="17"/>
    </location>
</feature>
<organism evidence="5 6">
    <name type="scientific">Acrobeloides nanus</name>
    <dbReference type="NCBI Taxonomy" id="290746"/>
    <lineage>
        <taxon>Eukaryota</taxon>
        <taxon>Metazoa</taxon>
        <taxon>Ecdysozoa</taxon>
        <taxon>Nematoda</taxon>
        <taxon>Chromadorea</taxon>
        <taxon>Rhabditida</taxon>
        <taxon>Tylenchina</taxon>
        <taxon>Cephalobomorpha</taxon>
        <taxon>Cephaloboidea</taxon>
        <taxon>Cephalobidae</taxon>
        <taxon>Acrobeloides</taxon>
    </lineage>
</organism>
<feature type="compositionally biased region" description="Low complexity" evidence="2">
    <location>
        <begin position="776"/>
        <end position="797"/>
    </location>
</feature>
<feature type="compositionally biased region" description="Polar residues" evidence="2">
    <location>
        <begin position="428"/>
        <end position="441"/>
    </location>
</feature>
<dbReference type="InterPro" id="IPR055938">
    <property type="entry name" value="DUF7516"/>
</dbReference>
<feature type="domain" description="DUF7516" evidence="4">
    <location>
        <begin position="174"/>
        <end position="258"/>
    </location>
</feature>
<evidence type="ECO:0000256" key="1">
    <source>
        <dbReference type="SAM" id="Coils"/>
    </source>
</evidence>
<accession>A0A914C0T0</accession>
<reference evidence="6" key="1">
    <citation type="submission" date="2022-11" db="UniProtKB">
        <authorList>
            <consortium name="WormBaseParasite"/>
        </authorList>
    </citation>
    <scope>IDENTIFICATION</scope>
</reference>
<dbReference type="Pfam" id="PF24359">
    <property type="entry name" value="DUF7515"/>
    <property type="match status" value="1"/>
</dbReference>
<feature type="region of interest" description="Disordered" evidence="2">
    <location>
        <begin position="494"/>
        <end position="550"/>
    </location>
</feature>
<feature type="compositionally biased region" description="Basic and acidic residues" evidence="2">
    <location>
        <begin position="494"/>
        <end position="504"/>
    </location>
</feature>
<dbReference type="Proteomes" id="UP000887540">
    <property type="component" value="Unplaced"/>
</dbReference>
<feature type="domain" description="DUF7515" evidence="3">
    <location>
        <begin position="56"/>
        <end position="136"/>
    </location>
</feature>
<feature type="region of interest" description="Disordered" evidence="2">
    <location>
        <begin position="321"/>
        <end position="341"/>
    </location>
</feature>
<evidence type="ECO:0000259" key="3">
    <source>
        <dbReference type="Pfam" id="PF24359"/>
    </source>
</evidence>
<feature type="region of interest" description="Disordered" evidence="2">
    <location>
        <begin position="774"/>
        <end position="807"/>
    </location>
</feature>
<feature type="region of interest" description="Disordered" evidence="2">
    <location>
        <begin position="582"/>
        <end position="643"/>
    </location>
</feature>
<feature type="compositionally biased region" description="Polar residues" evidence="2">
    <location>
        <begin position="622"/>
        <end position="633"/>
    </location>
</feature>
<feature type="compositionally biased region" description="Polar residues" evidence="2">
    <location>
        <begin position="734"/>
        <end position="750"/>
    </location>
</feature>
<dbReference type="AlphaFoldDB" id="A0A914C0T0"/>